<proteinExistence type="predicted"/>
<comment type="caution">
    <text evidence="3">The sequence shown here is derived from an EMBL/GenBank/DDBJ whole genome shotgun (WGS) entry which is preliminary data.</text>
</comment>
<evidence type="ECO:0000313" key="3">
    <source>
        <dbReference type="EMBL" id="PAA55398.1"/>
    </source>
</evidence>
<feature type="compositionally biased region" description="Polar residues" evidence="1">
    <location>
        <begin position="925"/>
        <end position="935"/>
    </location>
</feature>
<keyword evidence="4" id="KW-1185">Reference proteome</keyword>
<feature type="compositionally biased region" description="Low complexity" evidence="1">
    <location>
        <begin position="333"/>
        <end position="342"/>
    </location>
</feature>
<organism evidence="3 4">
    <name type="scientific">Macrostomum lignano</name>
    <dbReference type="NCBI Taxonomy" id="282301"/>
    <lineage>
        <taxon>Eukaryota</taxon>
        <taxon>Metazoa</taxon>
        <taxon>Spiralia</taxon>
        <taxon>Lophotrochozoa</taxon>
        <taxon>Platyhelminthes</taxon>
        <taxon>Rhabditophora</taxon>
        <taxon>Macrostomorpha</taxon>
        <taxon>Macrostomida</taxon>
        <taxon>Macrostomidae</taxon>
        <taxon>Macrostomum</taxon>
    </lineage>
</organism>
<dbReference type="OrthoDB" id="5538672at2759"/>
<evidence type="ECO:0000259" key="2">
    <source>
        <dbReference type="Pfam" id="PF22067"/>
    </source>
</evidence>
<name>A0A267E1G8_9PLAT</name>
<feature type="compositionally biased region" description="Acidic residues" evidence="1">
    <location>
        <begin position="29"/>
        <end position="38"/>
    </location>
</feature>
<dbReference type="PANTHER" id="PTHR46500:SF1">
    <property type="entry name" value="CILIA- AND FLAGELLA-ASSOCIATED PROTEIN 221"/>
    <property type="match status" value="1"/>
</dbReference>
<dbReference type="GO" id="GO:0003341">
    <property type="term" value="P:cilium movement"/>
    <property type="evidence" value="ECO:0007669"/>
    <property type="project" value="InterPro"/>
</dbReference>
<feature type="region of interest" description="Disordered" evidence="1">
    <location>
        <begin position="323"/>
        <end position="361"/>
    </location>
</feature>
<dbReference type="InterPro" id="IPR013783">
    <property type="entry name" value="Ig-like_fold"/>
</dbReference>
<dbReference type="InterPro" id="IPR029676">
    <property type="entry name" value="CFAP221"/>
</dbReference>
<dbReference type="EMBL" id="NIVC01002760">
    <property type="protein sequence ID" value="PAA55398.1"/>
    <property type="molecule type" value="Genomic_DNA"/>
</dbReference>
<sequence length="941" mass="106279">MSESGGLALAPTLSVASSGGLKDANSELLQEDEQEEQQGQEPRQLLVDRDDLFAEPETGRRPVPNYFLDTQIFNKMGRNAIVEAHPAVVHFAGFTPNQIHVRKVKFANVSTEVTRFHILPPETPFFKLTYEKRDRLVPGFAVQCVLEFKPTEVRYYYDALRIHSKDDKNNLIIPIHAYPVLGYNEFPKQVKFPAIPVGYRRTQIIPLRSRAPVEFEFEIKITHPNPVFTVEPLSGSIPADGEVDIAVTFAPIDFVTAEMTMELRVSQFNFAPLTCHLMGHSAPGMERDQVYQMYGLEDPSDPAALQQSLDPRAFSPLERARRNKLRASQESLQKQQQRQKTQGAASKQQQLSLPQPRVRQPVERNGLRIPPHLRSPFAVAQVLNQKQGRLKMKELRDALENSATGLSASRQMKEAVFEQEVTQNVYDERQNQLRWQVKLGDNVLTDEETAAMLAEREMAWQYYRRKRGDPTPAEELERSDTEAQSRRTRRQVDASDGQDSAPTPTANFDLYKNDKWESRWSARFQFVQAAWKVIVRRRADEKLAGLRQLFIDWGKGKYAALTTTDMERKEEDEELAEEQLKDSQLQLESVGTLTFPTHQTAQQIKKMEEAAPPLFPPMPEQPVCRRSYAFHPLQVPLHYQLQHYDRVDVHALSKGHVTAARPRQLRQGAIDELVEVPLASQATEDFRVATLGEIEAESAEAEVPLLLQPPEALARPTQYHPMHAFNPAPGMRAFDQPPAYLETDPDYRLCPLPRYGSRRDCLDRRDIVRGVTSWKKLASPGLSALGNTPTLTRVWVPRWTNPFDTETTGIGEPLPDFLDGLDEEDASHVLPDEEDGGSGLTPEMVRQEFLDRSAAAEEAETAAAAAAAAATAADSEQFPYGQKMPETNVPVTPAGLLAPRWTREKDLEFHLANRANRMGRRADQRQANMNSQLADQSLALA</sequence>
<evidence type="ECO:0000256" key="1">
    <source>
        <dbReference type="SAM" id="MobiDB-lite"/>
    </source>
</evidence>
<dbReference type="Proteomes" id="UP000215902">
    <property type="component" value="Unassembled WGS sequence"/>
</dbReference>
<protein>
    <recommendedName>
        <fullName evidence="2">Cep192-like domain-containing protein</fullName>
    </recommendedName>
</protein>
<reference evidence="3 4" key="1">
    <citation type="submission" date="2017-06" db="EMBL/GenBank/DDBJ databases">
        <title>A platform for efficient transgenesis in Macrostomum lignano, a flatworm model organism for stem cell research.</title>
        <authorList>
            <person name="Berezikov E."/>
        </authorList>
    </citation>
    <scope>NUCLEOTIDE SEQUENCE [LARGE SCALE GENOMIC DNA]</scope>
    <source>
        <strain evidence="3">DV1</strain>
        <tissue evidence="3">Whole organism</tissue>
    </source>
</reference>
<feature type="compositionally biased region" description="Polar residues" evidence="1">
    <location>
        <begin position="343"/>
        <end position="353"/>
    </location>
</feature>
<dbReference type="InterPro" id="IPR054089">
    <property type="entry name" value="Cep192-like_D3"/>
</dbReference>
<feature type="domain" description="Cep192-like" evidence="2">
    <location>
        <begin position="189"/>
        <end position="264"/>
    </location>
</feature>
<evidence type="ECO:0000313" key="4">
    <source>
        <dbReference type="Proteomes" id="UP000215902"/>
    </source>
</evidence>
<dbReference type="GO" id="GO:0044458">
    <property type="term" value="P:motile cilium assembly"/>
    <property type="evidence" value="ECO:0007669"/>
    <property type="project" value="TreeGrafter"/>
</dbReference>
<accession>A0A267E1G8</accession>
<dbReference type="Pfam" id="PF14874">
    <property type="entry name" value="PapD-like"/>
    <property type="match status" value="1"/>
</dbReference>
<feature type="compositionally biased region" description="Basic and acidic residues" evidence="1">
    <location>
        <begin position="475"/>
        <end position="493"/>
    </location>
</feature>
<dbReference type="AlphaFoldDB" id="A0A267E1G8"/>
<dbReference type="Pfam" id="PF22067">
    <property type="entry name" value="Cep192_D3"/>
    <property type="match status" value="1"/>
</dbReference>
<gene>
    <name evidence="3" type="ORF">BOX15_Mlig034468g2</name>
</gene>
<feature type="region of interest" description="Disordered" evidence="1">
    <location>
        <begin position="468"/>
        <end position="508"/>
    </location>
</feature>
<feature type="region of interest" description="Disordered" evidence="1">
    <location>
        <begin position="918"/>
        <end position="941"/>
    </location>
</feature>
<dbReference type="GO" id="GO:0097729">
    <property type="term" value="C:9+2 motile cilium"/>
    <property type="evidence" value="ECO:0007669"/>
    <property type="project" value="TreeGrafter"/>
</dbReference>
<feature type="compositionally biased region" description="Polar residues" evidence="1">
    <location>
        <begin position="497"/>
        <end position="506"/>
    </location>
</feature>
<feature type="region of interest" description="Disordered" evidence="1">
    <location>
        <begin position="17"/>
        <end position="47"/>
    </location>
</feature>
<dbReference type="Gene3D" id="2.60.40.10">
    <property type="entry name" value="Immunoglobulins"/>
    <property type="match status" value="1"/>
</dbReference>
<dbReference type="PANTHER" id="PTHR46500">
    <property type="entry name" value="CILIA- AND FLAGELLA-ASSOCIATED PROTEIN 221"/>
    <property type="match status" value="1"/>
</dbReference>
<dbReference type="STRING" id="282301.A0A267E1G8"/>